<sequence length="389" mass="45696">MNFDEVNNRLGTYCTQWDFIEDRFQEKDLLPFSISDTDFKVPPQIINRLEQLVQHGIFGYTRWNHEDFKSSITNYFQRRFDTKLEADWILYSPSVMYSVSVLLRLLSKEKAVIGTFSPMYDAFFHVIEDNNRILKEFHLIKNNNRFVIDEEQLENEIKECDIFLLCSPHNPTGRVWTVKELTKIIELCKQYNVKIISDEIHMDMVFQNHTHTPIMKFYKEYKELYLVSSSSKTFNTPGLIGSYACIPDEAVREKFLQQTRRKDFLNSASIFGMHALMVGYQECDDYVDEMKTYIYKNMCFVKDYIDQNLPGFEFEIPDGTYLAWIDISKLEFSDEEVQEAFIKVGKVAIMSGKTYGKAGYLRLNCGCPKSKLEEGMHRVKIAMDSLHNI</sequence>
<gene>
    <name evidence="7" type="ORF">J2S15_001633</name>
</gene>
<comment type="similarity">
    <text evidence="5">Belongs to the class-II pyridoxal-phosphate-dependent aminotransferase family. MalY/PatB cystathionine beta-lyase subfamily.</text>
</comment>
<dbReference type="CDD" id="cd00609">
    <property type="entry name" value="AAT_like"/>
    <property type="match status" value="1"/>
</dbReference>
<evidence type="ECO:0000256" key="2">
    <source>
        <dbReference type="ARBA" id="ARBA00012224"/>
    </source>
</evidence>
<dbReference type="InterPro" id="IPR004839">
    <property type="entry name" value="Aminotransferase_I/II_large"/>
</dbReference>
<dbReference type="InterPro" id="IPR051798">
    <property type="entry name" value="Class-II_PLP-Dep_Aminotrans"/>
</dbReference>
<reference evidence="7 8" key="1">
    <citation type="submission" date="2023-07" db="EMBL/GenBank/DDBJ databases">
        <title>Genomic Encyclopedia of Type Strains, Phase IV (KMG-IV): sequencing the most valuable type-strain genomes for metagenomic binning, comparative biology and taxonomic classification.</title>
        <authorList>
            <person name="Goeker M."/>
        </authorList>
    </citation>
    <scope>NUCLEOTIDE SEQUENCE [LARGE SCALE GENOMIC DNA]</scope>
    <source>
        <strain evidence="7 8">DSM 16784</strain>
    </source>
</reference>
<dbReference type="Gene3D" id="3.40.640.10">
    <property type="entry name" value="Type I PLP-dependent aspartate aminotransferase-like (Major domain)"/>
    <property type="match status" value="1"/>
</dbReference>
<keyword evidence="3" id="KW-0663">Pyridoxal phosphate</keyword>
<keyword evidence="4 7" id="KW-0456">Lyase</keyword>
<dbReference type="PANTHER" id="PTHR43525">
    <property type="entry name" value="PROTEIN MALY"/>
    <property type="match status" value="1"/>
</dbReference>
<dbReference type="InterPro" id="IPR015424">
    <property type="entry name" value="PyrdxlP-dep_Trfase"/>
</dbReference>
<accession>A0ABU0E1X1</accession>
<dbReference type="InterPro" id="IPR027619">
    <property type="entry name" value="C-S_lyase_PatB-like"/>
</dbReference>
<dbReference type="Proteomes" id="UP001230220">
    <property type="component" value="Unassembled WGS sequence"/>
</dbReference>
<dbReference type="EMBL" id="JAUSUR010000002">
    <property type="protein sequence ID" value="MDQ0360888.1"/>
    <property type="molecule type" value="Genomic_DNA"/>
</dbReference>
<feature type="domain" description="Aminotransferase class I/classII large" evidence="6">
    <location>
        <begin position="28"/>
        <end position="378"/>
    </location>
</feature>
<dbReference type="RefSeq" id="WP_307407125.1">
    <property type="nucleotide sequence ID" value="NZ_JAUSUR010000002.1"/>
</dbReference>
<dbReference type="EC" id="4.4.1.13" evidence="2"/>
<evidence type="ECO:0000313" key="8">
    <source>
        <dbReference type="Proteomes" id="UP001230220"/>
    </source>
</evidence>
<protein>
    <recommendedName>
        <fullName evidence="2">cysteine-S-conjugate beta-lyase</fullName>
        <ecNumber evidence="2">4.4.1.13</ecNumber>
    </recommendedName>
</protein>
<evidence type="ECO:0000256" key="1">
    <source>
        <dbReference type="ARBA" id="ARBA00001933"/>
    </source>
</evidence>
<dbReference type="NCBIfam" id="TIGR04350">
    <property type="entry name" value="C_S_lyase_PatB"/>
    <property type="match status" value="1"/>
</dbReference>
<evidence type="ECO:0000259" key="6">
    <source>
        <dbReference type="Pfam" id="PF00155"/>
    </source>
</evidence>
<evidence type="ECO:0000256" key="5">
    <source>
        <dbReference type="ARBA" id="ARBA00037974"/>
    </source>
</evidence>
<dbReference type="Pfam" id="PF00155">
    <property type="entry name" value="Aminotran_1_2"/>
    <property type="match status" value="1"/>
</dbReference>
<organism evidence="7 8">
    <name type="scientific">Breznakia pachnodae</name>
    <dbReference type="NCBI Taxonomy" id="265178"/>
    <lineage>
        <taxon>Bacteria</taxon>
        <taxon>Bacillati</taxon>
        <taxon>Bacillota</taxon>
        <taxon>Erysipelotrichia</taxon>
        <taxon>Erysipelotrichales</taxon>
        <taxon>Erysipelotrichaceae</taxon>
        <taxon>Breznakia</taxon>
    </lineage>
</organism>
<dbReference type="GO" id="GO:0047804">
    <property type="term" value="F:cysteine-S-conjugate beta-lyase activity"/>
    <property type="evidence" value="ECO:0007669"/>
    <property type="project" value="UniProtKB-EC"/>
</dbReference>
<evidence type="ECO:0000313" key="7">
    <source>
        <dbReference type="EMBL" id="MDQ0360888.1"/>
    </source>
</evidence>
<name>A0ABU0E1X1_9FIRM</name>
<evidence type="ECO:0000256" key="4">
    <source>
        <dbReference type="ARBA" id="ARBA00023239"/>
    </source>
</evidence>
<evidence type="ECO:0000256" key="3">
    <source>
        <dbReference type="ARBA" id="ARBA00022898"/>
    </source>
</evidence>
<dbReference type="PANTHER" id="PTHR43525:SF1">
    <property type="entry name" value="PROTEIN MALY"/>
    <property type="match status" value="1"/>
</dbReference>
<proteinExistence type="inferred from homology"/>
<comment type="cofactor">
    <cofactor evidence="1">
        <name>pyridoxal 5'-phosphate</name>
        <dbReference type="ChEBI" id="CHEBI:597326"/>
    </cofactor>
</comment>
<comment type="caution">
    <text evidence="7">The sequence shown here is derived from an EMBL/GenBank/DDBJ whole genome shotgun (WGS) entry which is preliminary data.</text>
</comment>
<dbReference type="Gene3D" id="3.90.1150.10">
    <property type="entry name" value="Aspartate Aminotransferase, domain 1"/>
    <property type="match status" value="1"/>
</dbReference>
<dbReference type="SUPFAM" id="SSF53383">
    <property type="entry name" value="PLP-dependent transferases"/>
    <property type="match status" value="1"/>
</dbReference>
<dbReference type="InterPro" id="IPR015422">
    <property type="entry name" value="PyrdxlP-dep_Trfase_small"/>
</dbReference>
<dbReference type="InterPro" id="IPR015421">
    <property type="entry name" value="PyrdxlP-dep_Trfase_major"/>
</dbReference>
<keyword evidence="8" id="KW-1185">Reference proteome</keyword>